<dbReference type="Pfam" id="PF03746">
    <property type="entry name" value="LamB_YcsF"/>
    <property type="match status" value="1"/>
</dbReference>
<comment type="similarity">
    <text evidence="1">Belongs to the LamB/PxpA family.</text>
</comment>
<dbReference type="Gene3D" id="3.20.20.370">
    <property type="entry name" value="Glycoside hydrolase/deacetylase"/>
    <property type="match status" value="1"/>
</dbReference>
<reference evidence="2 3" key="1">
    <citation type="submission" date="2020-08" db="EMBL/GenBank/DDBJ databases">
        <title>A Genomic Blueprint of the Chicken Gut Microbiome.</title>
        <authorList>
            <person name="Gilroy R."/>
            <person name="Ravi A."/>
            <person name="Getino M."/>
            <person name="Pursley I."/>
            <person name="Horton D.L."/>
            <person name="Alikhan N.-F."/>
            <person name="Baker D."/>
            <person name="Gharbi K."/>
            <person name="Hall N."/>
            <person name="Watson M."/>
            <person name="Adriaenssens E.M."/>
            <person name="Foster-Nyarko E."/>
            <person name="Jarju S."/>
            <person name="Secka A."/>
            <person name="Antonio M."/>
            <person name="Oren A."/>
            <person name="Chaudhuri R."/>
            <person name="La Ragione R.M."/>
            <person name="Hildebrand F."/>
            <person name="Pallen M.J."/>
        </authorList>
    </citation>
    <scope>NUCLEOTIDE SEQUENCE [LARGE SCALE GENOMIC DNA]</scope>
    <source>
        <strain evidence="2 3">Sa1YVA5</strain>
    </source>
</reference>
<dbReference type="GO" id="GO:0005975">
    <property type="term" value="P:carbohydrate metabolic process"/>
    <property type="evidence" value="ECO:0007669"/>
    <property type="project" value="InterPro"/>
</dbReference>
<dbReference type="PANTHER" id="PTHR30292">
    <property type="entry name" value="UNCHARACTERIZED PROTEIN YBGL-RELATED"/>
    <property type="match status" value="1"/>
</dbReference>
<proteinExistence type="inferred from homology"/>
<dbReference type="InterPro" id="IPR005501">
    <property type="entry name" value="LamB/YcsF/PxpA-like"/>
</dbReference>
<dbReference type="PANTHER" id="PTHR30292:SF0">
    <property type="entry name" value="5-OXOPROLINASE SUBUNIT A"/>
    <property type="match status" value="1"/>
</dbReference>
<name>A0A8I0LG16_9CORY</name>
<comment type="function">
    <text evidence="1">Catalyzes the cleavage of 5-oxoproline to form L-glutamate coupled to the hydrolysis of ATP to ADP and inorganic phosphate.</text>
</comment>
<dbReference type="EMBL" id="JACSPR010000008">
    <property type="protein sequence ID" value="MBD8030828.1"/>
    <property type="molecule type" value="Genomic_DNA"/>
</dbReference>
<dbReference type="NCBIfam" id="NF003814">
    <property type="entry name" value="PRK05406.1-3"/>
    <property type="match status" value="1"/>
</dbReference>
<keyword evidence="1" id="KW-0547">Nucleotide-binding</keyword>
<dbReference type="SUPFAM" id="SSF88713">
    <property type="entry name" value="Glycoside hydrolase/deacetylase"/>
    <property type="match status" value="1"/>
</dbReference>
<keyword evidence="3" id="KW-1185">Reference proteome</keyword>
<evidence type="ECO:0000256" key="1">
    <source>
        <dbReference type="HAMAP-Rule" id="MF_00691"/>
    </source>
</evidence>
<evidence type="ECO:0000313" key="2">
    <source>
        <dbReference type="EMBL" id="MBD8030828.1"/>
    </source>
</evidence>
<dbReference type="AlphaFoldDB" id="A0A8I0LG16"/>
<comment type="caution">
    <text evidence="2">The sequence shown here is derived from an EMBL/GenBank/DDBJ whole genome shotgun (WGS) entry which is preliminary data.</text>
</comment>
<keyword evidence="1" id="KW-0067">ATP-binding</keyword>
<evidence type="ECO:0000313" key="3">
    <source>
        <dbReference type="Proteomes" id="UP000650224"/>
    </source>
</evidence>
<comment type="subunit">
    <text evidence="1">Forms a complex composed of PxpA, PxpB and PxpC.</text>
</comment>
<protein>
    <recommendedName>
        <fullName evidence="1">5-oxoprolinase subunit A</fullName>
        <shortName evidence="1">5-OPase subunit A</shortName>
        <ecNumber evidence="1">3.5.2.9</ecNumber>
    </recommendedName>
    <alternativeName>
        <fullName evidence="1">5-oxoprolinase (ATP-hydrolyzing) subunit A</fullName>
    </alternativeName>
</protein>
<organism evidence="2 3">
    <name type="scientific">Corynebacterium gallinarum</name>
    <dbReference type="NCBI Taxonomy" id="2762214"/>
    <lineage>
        <taxon>Bacteria</taxon>
        <taxon>Bacillati</taxon>
        <taxon>Actinomycetota</taxon>
        <taxon>Actinomycetes</taxon>
        <taxon>Mycobacteriales</taxon>
        <taxon>Corynebacteriaceae</taxon>
        <taxon>Corynebacterium</taxon>
    </lineage>
</organism>
<accession>A0A8I0LG16</accession>
<dbReference type="Proteomes" id="UP000650224">
    <property type="component" value="Unassembled WGS sequence"/>
</dbReference>
<keyword evidence="1" id="KW-0378">Hydrolase</keyword>
<dbReference type="GO" id="GO:0005524">
    <property type="term" value="F:ATP binding"/>
    <property type="evidence" value="ECO:0007669"/>
    <property type="project" value="UniProtKB-UniRule"/>
</dbReference>
<dbReference type="InterPro" id="IPR011330">
    <property type="entry name" value="Glyco_hydro/deAcase_b/a-brl"/>
</dbReference>
<gene>
    <name evidence="1" type="primary">pxpA</name>
    <name evidence="2" type="ORF">H9627_10935</name>
</gene>
<dbReference type="HAMAP" id="MF_00691">
    <property type="entry name" value="PxpA"/>
    <property type="match status" value="1"/>
</dbReference>
<dbReference type="RefSeq" id="WP_191734079.1">
    <property type="nucleotide sequence ID" value="NZ_JACSPR010000008.1"/>
</dbReference>
<dbReference type="NCBIfam" id="NF003816">
    <property type="entry name" value="PRK05406.1-5"/>
    <property type="match status" value="1"/>
</dbReference>
<sequence>MNPPHSIDLNSDLGESYGSWVMGNDEAVLDLVSSANIACGFHAGDATVLLKTVVAAKARNVRIGAHIGYNDLTGFGRRAMEYDHEVLVAETIYQIGAIQAAATTVGATVDYVKPHGALYNRIAVDEAQAAAVIEAMKKLNPELPLMVLSGAPIVDQAISEGLTVIQETFADRAYTSDGRLVSRTQAGAVHHDPQVAARQALAFATGGSITSIDGDPVTVHADSICVHGDNPAALDLVRTIIDTLRAHGVEVRRAR</sequence>
<dbReference type="EC" id="3.5.2.9" evidence="1"/>
<dbReference type="GO" id="GO:0017168">
    <property type="term" value="F:5-oxoprolinase (ATP-hydrolyzing) activity"/>
    <property type="evidence" value="ECO:0007669"/>
    <property type="project" value="UniProtKB-UniRule"/>
</dbReference>
<comment type="catalytic activity">
    <reaction evidence="1">
        <text>5-oxo-L-proline + ATP + 2 H2O = L-glutamate + ADP + phosphate + H(+)</text>
        <dbReference type="Rhea" id="RHEA:10348"/>
        <dbReference type="ChEBI" id="CHEBI:15377"/>
        <dbReference type="ChEBI" id="CHEBI:15378"/>
        <dbReference type="ChEBI" id="CHEBI:29985"/>
        <dbReference type="ChEBI" id="CHEBI:30616"/>
        <dbReference type="ChEBI" id="CHEBI:43474"/>
        <dbReference type="ChEBI" id="CHEBI:58402"/>
        <dbReference type="ChEBI" id="CHEBI:456216"/>
        <dbReference type="EC" id="3.5.2.9"/>
    </reaction>
</comment>
<dbReference type="CDD" id="cd10787">
    <property type="entry name" value="LamB_YcsF_like"/>
    <property type="match status" value="1"/>
</dbReference>